<feature type="region of interest" description="Disordered" evidence="1">
    <location>
        <begin position="272"/>
        <end position="300"/>
    </location>
</feature>
<proteinExistence type="predicted"/>
<dbReference type="STRING" id="1457250.GCA_000755225_03190"/>
<dbReference type="AlphaFoldDB" id="A0A4D6HBV7"/>
<dbReference type="CDD" id="cd05269">
    <property type="entry name" value="TMR_SDR_a"/>
    <property type="match status" value="1"/>
</dbReference>
<dbReference type="EMBL" id="CP031310">
    <property type="protein sequence ID" value="QCC50532.1"/>
    <property type="molecule type" value="Genomic_DNA"/>
</dbReference>
<dbReference type="Proteomes" id="UP000296706">
    <property type="component" value="Chromosome"/>
</dbReference>
<accession>A0A4D6HBV7</accession>
<evidence type="ECO:0000256" key="1">
    <source>
        <dbReference type="SAM" id="MobiDB-lite"/>
    </source>
</evidence>
<evidence type="ECO:0000313" key="4">
    <source>
        <dbReference type="Proteomes" id="UP000296706"/>
    </source>
</evidence>
<dbReference type="GeneID" id="39847085"/>
<evidence type="ECO:0000313" key="3">
    <source>
        <dbReference type="EMBL" id="QCC50532.1"/>
    </source>
</evidence>
<dbReference type="PANTHER" id="PTHR43162">
    <property type="match status" value="1"/>
</dbReference>
<sequence length="300" mass="33064">MTTTILVTGATGTVGSRVLADLADRDVTVRAALRNPEREQAALPEGVEWVEFDFERPETWGAAFEGVDALFLMRPPAITRVSEAILPAIDAAERVGVEHVVVLSVLGAEKNPILPHRKIEKHVLDTGLDWTFLRPSFFMQNLVQTHHEEIRDGEIVVPAGSGETSFVDAADIAAVAATALAEPGHEGQAYDITGPEALTYHEVARILSEVLDREISYDEPSLIEFVRHSRRQGRDWPFVLVMAGIYTTARVGLAGRVTDDVERLLGRPPRSFREWAEENTEAFESGERNSEAANPTDNDM</sequence>
<feature type="domain" description="NAD(P)-binding" evidence="2">
    <location>
        <begin position="9"/>
        <end position="183"/>
    </location>
</feature>
<dbReference type="RefSeq" id="WP_049993980.1">
    <property type="nucleotide sequence ID" value="NZ_CP031310.1"/>
</dbReference>
<dbReference type="InterPro" id="IPR036291">
    <property type="entry name" value="NAD(P)-bd_dom_sf"/>
</dbReference>
<organism evidence="3 4">
    <name type="scientific">Halapricum salinum</name>
    <dbReference type="NCBI Taxonomy" id="1457250"/>
    <lineage>
        <taxon>Archaea</taxon>
        <taxon>Methanobacteriati</taxon>
        <taxon>Methanobacteriota</taxon>
        <taxon>Stenosarchaea group</taxon>
        <taxon>Halobacteria</taxon>
        <taxon>Halobacteriales</taxon>
        <taxon>Haloarculaceae</taxon>
        <taxon>Halapricum</taxon>
    </lineage>
</organism>
<dbReference type="Gene3D" id="3.90.25.10">
    <property type="entry name" value="UDP-galactose 4-epimerase, domain 1"/>
    <property type="match status" value="1"/>
</dbReference>
<dbReference type="Gene3D" id="3.40.50.720">
    <property type="entry name" value="NAD(P)-binding Rossmann-like Domain"/>
    <property type="match status" value="1"/>
</dbReference>
<gene>
    <name evidence="3" type="ORF">DV733_04430</name>
</gene>
<keyword evidence="4" id="KW-1185">Reference proteome</keyword>
<dbReference type="Pfam" id="PF13460">
    <property type="entry name" value="NAD_binding_10"/>
    <property type="match status" value="1"/>
</dbReference>
<dbReference type="OrthoDB" id="213145at2157"/>
<reference evidence="3 4" key="1">
    <citation type="journal article" date="2019" name="Nat. Commun.">
        <title>A new type of DNA phosphorothioation-based antiviral system in archaea.</title>
        <authorList>
            <person name="Xiong L."/>
            <person name="Liu S."/>
            <person name="Chen S."/>
            <person name="Xiao Y."/>
            <person name="Zhu B."/>
            <person name="Gao Y."/>
            <person name="Zhang Y."/>
            <person name="Chen B."/>
            <person name="Luo J."/>
            <person name="Deng Z."/>
            <person name="Chen X."/>
            <person name="Wang L."/>
            <person name="Chen S."/>
        </authorList>
    </citation>
    <scope>NUCLEOTIDE SEQUENCE [LARGE SCALE GENOMIC DNA]</scope>
    <source>
        <strain evidence="3 4">CBA1105</strain>
    </source>
</reference>
<protein>
    <submittedName>
        <fullName evidence="3">SDR family oxidoreductase</fullName>
    </submittedName>
</protein>
<dbReference type="InterPro" id="IPR051604">
    <property type="entry name" value="Ergot_Alk_Oxidoreductase"/>
</dbReference>
<dbReference type="PANTHER" id="PTHR43162:SF1">
    <property type="entry name" value="PRESTALK A DIFFERENTIATION PROTEIN A"/>
    <property type="match status" value="1"/>
</dbReference>
<feature type="compositionally biased region" description="Polar residues" evidence="1">
    <location>
        <begin position="291"/>
        <end position="300"/>
    </location>
</feature>
<name>A0A4D6HBV7_9EURY</name>
<dbReference type="KEGG" id="hsn:DV733_04430"/>
<evidence type="ECO:0000259" key="2">
    <source>
        <dbReference type="Pfam" id="PF13460"/>
    </source>
</evidence>
<dbReference type="SUPFAM" id="SSF51735">
    <property type="entry name" value="NAD(P)-binding Rossmann-fold domains"/>
    <property type="match status" value="1"/>
</dbReference>
<dbReference type="InterPro" id="IPR016040">
    <property type="entry name" value="NAD(P)-bd_dom"/>
</dbReference>